<dbReference type="EMBL" id="JDRY01000001">
    <property type="protein sequence ID" value="KGN01917.1"/>
    <property type="molecule type" value="Genomic_DNA"/>
</dbReference>
<dbReference type="PIRSF" id="PIRSF021435">
    <property type="entry name" value="SpoIIIAB"/>
    <property type="match status" value="1"/>
</dbReference>
<dbReference type="Pfam" id="PF09548">
    <property type="entry name" value="Spore_III_AB"/>
    <property type="match status" value="1"/>
</dbReference>
<proteinExistence type="predicted"/>
<dbReference type="RefSeq" id="WP_039256785.1">
    <property type="nucleotide sequence ID" value="NZ_JDRY01000001.1"/>
</dbReference>
<comment type="caution">
    <text evidence="1">The sequence shown here is derived from an EMBL/GenBank/DDBJ whole genome shotgun (WGS) entry which is preliminary data.</text>
</comment>
<gene>
    <name evidence="1" type="ORF">Z955_00525</name>
</gene>
<dbReference type="InterPro" id="IPR014198">
    <property type="entry name" value="Spore_III_AB"/>
</dbReference>
<sequence length="173" mass="19917">MYLKILGCALVLISSSLLGFIYGQNLKKRFFQLKEVEQALYQLKNEMLYSHNSLPDIFNNVSEKCDEPICDIFKEISKLLYNQEVESVYEAFKKSLVNHSLKLNLKKYDIDIILNLSKSLGEADIDGQQSMLTLTLRNINSQLDSAEKVMQKNIKMYRYLGFSLGAILVIMML</sequence>
<dbReference type="Proteomes" id="UP000030014">
    <property type="component" value="Unassembled WGS sequence"/>
</dbReference>
<name>A0A0A0IP00_CLOBO</name>
<accession>A0A0A0IP00</accession>
<evidence type="ECO:0000313" key="2">
    <source>
        <dbReference type="Proteomes" id="UP000030014"/>
    </source>
</evidence>
<protein>
    <submittedName>
        <fullName evidence="1">Stage III sporulation protein AB</fullName>
    </submittedName>
</protein>
<dbReference type="NCBIfam" id="TIGR02833">
    <property type="entry name" value="spore_III_AB"/>
    <property type="match status" value="1"/>
</dbReference>
<dbReference type="AlphaFoldDB" id="A0A0A0IP00"/>
<evidence type="ECO:0000313" key="1">
    <source>
        <dbReference type="EMBL" id="KGN01917.1"/>
    </source>
</evidence>
<reference evidence="1 2" key="1">
    <citation type="submission" date="2014-01" db="EMBL/GenBank/DDBJ databases">
        <title>Plasmidome dynamics in the species complex Clostridium novyi sensu lato converts strains of independent lineages into distinctly different pathogens.</title>
        <authorList>
            <person name="Skarin H."/>
            <person name="Segerman B."/>
        </authorList>
    </citation>
    <scope>NUCLEOTIDE SEQUENCE [LARGE SCALE GENOMIC DNA]</scope>
    <source>
        <strain evidence="1 2">DC5</strain>
    </source>
</reference>
<organism evidence="1 2">
    <name type="scientific">Clostridium botulinum C/D str. DC5</name>
    <dbReference type="NCBI Taxonomy" id="1443128"/>
    <lineage>
        <taxon>Bacteria</taxon>
        <taxon>Bacillati</taxon>
        <taxon>Bacillota</taxon>
        <taxon>Clostridia</taxon>
        <taxon>Eubacteriales</taxon>
        <taxon>Clostridiaceae</taxon>
        <taxon>Clostridium</taxon>
    </lineage>
</organism>